<dbReference type="AlphaFoldDB" id="A0AAV9ZL91"/>
<keyword evidence="4" id="KW-1185">Reference proteome</keyword>
<organism evidence="3 4">
    <name type="scientific">Favolaschia claudopus</name>
    <dbReference type="NCBI Taxonomy" id="2862362"/>
    <lineage>
        <taxon>Eukaryota</taxon>
        <taxon>Fungi</taxon>
        <taxon>Dikarya</taxon>
        <taxon>Basidiomycota</taxon>
        <taxon>Agaricomycotina</taxon>
        <taxon>Agaricomycetes</taxon>
        <taxon>Agaricomycetidae</taxon>
        <taxon>Agaricales</taxon>
        <taxon>Marasmiineae</taxon>
        <taxon>Mycenaceae</taxon>
        <taxon>Favolaschia</taxon>
    </lineage>
</organism>
<name>A0AAV9ZL91_9AGAR</name>
<sequence length="280" mass="30390">MSRFSVGRVVSWLYDARFCAYSSVKVSAGGAARTCFAPSFVAEHRADVDGRLLAYPLLLLLHFFLSFFDGDLSASGPSLVFLDTHTSSSHSTLPSSLYSRSFLSLNSSHLASFLFLFLVVFSPCFIPTLLVFHLTACSPAPPQTTLPSRASCASSRRSSSSTSARQQQNEESDDAEASGHDDPLTDVEVQAVLRGSGPGAQSKKNAKKRGAAKAARPAQEEAQKAALEAERMKDVDATQLELLSDKAVEMGNNDDRIHDLLKRIALLTKRIEEIDATKQF</sequence>
<evidence type="ECO:0000313" key="3">
    <source>
        <dbReference type="EMBL" id="KAK6984939.1"/>
    </source>
</evidence>
<dbReference type="Proteomes" id="UP001362999">
    <property type="component" value="Unassembled WGS sequence"/>
</dbReference>
<reference evidence="3 4" key="1">
    <citation type="journal article" date="2024" name="J Genomics">
        <title>Draft genome sequencing and assembly of Favolaschia claudopus CIRM-BRFM 2984 isolated from oak limbs.</title>
        <authorList>
            <person name="Navarro D."/>
            <person name="Drula E."/>
            <person name="Chaduli D."/>
            <person name="Cazenave R."/>
            <person name="Ahrendt S."/>
            <person name="Wang J."/>
            <person name="Lipzen A."/>
            <person name="Daum C."/>
            <person name="Barry K."/>
            <person name="Grigoriev I.V."/>
            <person name="Favel A."/>
            <person name="Rosso M.N."/>
            <person name="Martin F."/>
        </authorList>
    </citation>
    <scope>NUCLEOTIDE SEQUENCE [LARGE SCALE GENOMIC DNA]</scope>
    <source>
        <strain evidence="3 4">CIRM-BRFM 2984</strain>
    </source>
</reference>
<evidence type="ECO:0000256" key="1">
    <source>
        <dbReference type="SAM" id="MobiDB-lite"/>
    </source>
</evidence>
<accession>A0AAV9ZL91</accession>
<comment type="caution">
    <text evidence="3">The sequence shown here is derived from an EMBL/GenBank/DDBJ whole genome shotgun (WGS) entry which is preliminary data.</text>
</comment>
<keyword evidence="2" id="KW-0812">Transmembrane</keyword>
<feature type="transmembrane region" description="Helical" evidence="2">
    <location>
        <begin position="110"/>
        <end position="132"/>
    </location>
</feature>
<feature type="region of interest" description="Disordered" evidence="1">
    <location>
        <begin position="143"/>
        <end position="182"/>
    </location>
</feature>
<keyword evidence="2" id="KW-0472">Membrane</keyword>
<proteinExistence type="predicted"/>
<feature type="region of interest" description="Disordered" evidence="1">
    <location>
        <begin position="195"/>
        <end position="219"/>
    </location>
</feature>
<keyword evidence="2" id="KW-1133">Transmembrane helix</keyword>
<dbReference type="EMBL" id="JAWWNJ010000133">
    <property type="protein sequence ID" value="KAK6984939.1"/>
    <property type="molecule type" value="Genomic_DNA"/>
</dbReference>
<feature type="compositionally biased region" description="Low complexity" evidence="1">
    <location>
        <begin position="148"/>
        <end position="165"/>
    </location>
</feature>
<protein>
    <submittedName>
        <fullName evidence="3">Uncharacterized protein</fullName>
    </submittedName>
</protein>
<gene>
    <name evidence="3" type="ORF">R3P38DRAFT_3292020</name>
</gene>
<evidence type="ECO:0000313" key="4">
    <source>
        <dbReference type="Proteomes" id="UP001362999"/>
    </source>
</evidence>
<evidence type="ECO:0000256" key="2">
    <source>
        <dbReference type="SAM" id="Phobius"/>
    </source>
</evidence>